<dbReference type="EMBL" id="CP067341">
    <property type="protein sequence ID" value="QQP13262.1"/>
    <property type="molecule type" value="Genomic_DNA"/>
</dbReference>
<name>A0ABX7AVG9_9BACI</name>
<keyword evidence="3" id="KW-0479">Metal-binding</keyword>
<accession>A0ABX7AVG9</accession>
<organism evidence="4 5">
    <name type="scientific">Lysinibacillus agricola</name>
    <dbReference type="NCBI Taxonomy" id="2590012"/>
    <lineage>
        <taxon>Bacteria</taxon>
        <taxon>Bacillati</taxon>
        <taxon>Bacillota</taxon>
        <taxon>Bacilli</taxon>
        <taxon>Bacillales</taxon>
        <taxon>Bacillaceae</taxon>
        <taxon>Lysinibacillus</taxon>
    </lineage>
</organism>
<proteinExistence type="predicted"/>
<dbReference type="SUPFAM" id="SSF53448">
    <property type="entry name" value="Nucleotide-diphospho-sugar transferases"/>
    <property type="match status" value="1"/>
</dbReference>
<evidence type="ECO:0000313" key="5">
    <source>
        <dbReference type="Proteomes" id="UP000596049"/>
    </source>
</evidence>
<keyword evidence="1" id="KW-0328">Glycosyltransferase</keyword>
<dbReference type="InterPro" id="IPR029044">
    <property type="entry name" value="Nucleotide-diphossugar_trans"/>
</dbReference>
<dbReference type="PANTHER" id="PTHR13778:SF47">
    <property type="entry name" value="LIPOPOLYSACCHARIDE 1,3-GALACTOSYLTRANSFERASE"/>
    <property type="match status" value="1"/>
</dbReference>
<keyword evidence="5" id="KW-1185">Reference proteome</keyword>
<evidence type="ECO:0000313" key="4">
    <source>
        <dbReference type="EMBL" id="QQP13262.1"/>
    </source>
</evidence>
<gene>
    <name evidence="4" type="ORF">FJQ98_04095</name>
</gene>
<sequence length="372" mass="44320">MHTERINIVITCDDDFIQHMGVMLISLLKNTTEPQNINIFFLDHGIKQQSKDSMNRICSDYKATIHFLEIDGKLFEDFYISHHINQVTYYRIIAPLVVPRNIKRVIYIDGDVIVEGDIKELFRIDLNNKVLGAIPDPYGIERIQELNIPNSKYFNAGILLIDVEKWNSKNLTKKLLDYIQNNNKLKYWDQDALNANLYDLWEELSPEWNYQTAIALNKEYSELSPKIIHYTEPQKPWQIYCRHPYSDRYYKYIEFSEWKQYNPIPNKIQQLLKEKKYKYFIFGTGELAKSFYTKVSDDKIIQGFIDNDSKKWGSLFENKHINSPNVINEFENIRILVCSSYFEEIKKQLESDYYKIENIDFFKINIDSNQFP</sequence>
<evidence type="ECO:0000256" key="1">
    <source>
        <dbReference type="ARBA" id="ARBA00022676"/>
    </source>
</evidence>
<dbReference type="Gene3D" id="3.40.50.720">
    <property type="entry name" value="NAD(P)-binding Rossmann-like Domain"/>
    <property type="match status" value="1"/>
</dbReference>
<evidence type="ECO:0000256" key="2">
    <source>
        <dbReference type="ARBA" id="ARBA00022679"/>
    </source>
</evidence>
<dbReference type="PANTHER" id="PTHR13778">
    <property type="entry name" value="GLYCOSYLTRANSFERASE 8 DOMAIN-CONTAINING PROTEIN"/>
    <property type="match status" value="1"/>
</dbReference>
<keyword evidence="2" id="KW-0808">Transferase</keyword>
<dbReference type="CDD" id="cd04194">
    <property type="entry name" value="GT8_A4GalT_like"/>
    <property type="match status" value="1"/>
</dbReference>
<dbReference type="Pfam" id="PF01501">
    <property type="entry name" value="Glyco_transf_8"/>
    <property type="match status" value="1"/>
</dbReference>
<dbReference type="Proteomes" id="UP000596049">
    <property type="component" value="Chromosome"/>
</dbReference>
<dbReference type="InterPro" id="IPR002495">
    <property type="entry name" value="Glyco_trans_8"/>
</dbReference>
<dbReference type="Gene3D" id="3.90.550.10">
    <property type="entry name" value="Spore Coat Polysaccharide Biosynthesis Protein SpsA, Chain A"/>
    <property type="match status" value="1"/>
</dbReference>
<protein>
    <submittedName>
        <fullName evidence="4">Glycosyltransferase family 8 protein</fullName>
    </submittedName>
</protein>
<reference evidence="4 5" key="1">
    <citation type="submission" date="2020-01" db="EMBL/GenBank/DDBJ databases">
        <authorList>
            <person name="Liu G."/>
            <person name="Liu B."/>
        </authorList>
    </citation>
    <scope>NUCLEOTIDE SEQUENCE [LARGE SCALE GENOMIC DNA]</scope>
    <source>
        <strain evidence="4 5">FJAT-51161</strain>
    </source>
</reference>
<dbReference type="InterPro" id="IPR050748">
    <property type="entry name" value="Glycosyltrans_8_dom-fam"/>
</dbReference>
<dbReference type="RefSeq" id="WP_053596366.1">
    <property type="nucleotide sequence ID" value="NZ_CP067341.1"/>
</dbReference>
<evidence type="ECO:0000256" key="3">
    <source>
        <dbReference type="ARBA" id="ARBA00022723"/>
    </source>
</evidence>